<dbReference type="Proteomes" id="UP000288716">
    <property type="component" value="Unassembled WGS sequence"/>
</dbReference>
<reference evidence="2 3" key="1">
    <citation type="journal article" date="2018" name="Gigascience">
        <title>Genomes of trombidid mites reveal novel predicted allergens and laterally-transferred genes associated with secondary metabolism.</title>
        <authorList>
            <person name="Dong X."/>
            <person name="Chaisiri K."/>
            <person name="Xia D."/>
            <person name="Armstrong S.D."/>
            <person name="Fang Y."/>
            <person name="Donnelly M.J."/>
            <person name="Kadowaki T."/>
            <person name="McGarry J.W."/>
            <person name="Darby A.C."/>
            <person name="Makepeace B.L."/>
        </authorList>
    </citation>
    <scope>NUCLEOTIDE SEQUENCE [LARGE SCALE GENOMIC DNA]</scope>
    <source>
        <strain evidence="2">UoL-UT</strain>
    </source>
</reference>
<dbReference type="VEuPathDB" id="VectorBase:LDEU007564"/>
<dbReference type="InterPro" id="IPR036412">
    <property type="entry name" value="HAD-like_sf"/>
</dbReference>
<comment type="caution">
    <text evidence="2">The sequence shown here is derived from an EMBL/GenBank/DDBJ whole genome shotgun (WGS) entry which is preliminary data.</text>
</comment>
<proteinExistence type="predicted"/>
<dbReference type="Pfam" id="PF03031">
    <property type="entry name" value="NIF"/>
    <property type="match status" value="1"/>
</dbReference>
<dbReference type="AlphaFoldDB" id="A0A443SA95"/>
<dbReference type="InterPro" id="IPR004274">
    <property type="entry name" value="FCP1_dom"/>
</dbReference>
<evidence type="ECO:0000313" key="3">
    <source>
        <dbReference type="Proteomes" id="UP000288716"/>
    </source>
</evidence>
<dbReference type="InterPro" id="IPR023214">
    <property type="entry name" value="HAD_sf"/>
</dbReference>
<dbReference type="SUPFAM" id="SSF56784">
    <property type="entry name" value="HAD-like"/>
    <property type="match status" value="1"/>
</dbReference>
<protein>
    <recommendedName>
        <fullName evidence="1">FCP1 homology domain-containing protein</fullName>
    </recommendedName>
</protein>
<evidence type="ECO:0000313" key="2">
    <source>
        <dbReference type="EMBL" id="RWS24476.1"/>
    </source>
</evidence>
<accession>A0A443SA95</accession>
<keyword evidence="3" id="KW-1185">Reference proteome</keyword>
<sequence>MTLKKHGMFPLILVVDLDETLIFFDEENILKREYYTLFYRPEMYTFFEYLRIWFRDNILLVLWSTGENLYVHDILNKLHLHYFDIIYGRKESDESEIEFDARKSIRYLKQNKCVQRFLLRMYNKWESLMLYTKFAIVDDKCDDNVDDLAPYDYMFPVKPLNLRSLFIERCFDLTKKSNKRSVIIDNGLFCVTQSLFAFADFLVYNCIVSDVVHGGKIHIGKITSTFKKMVNKSNFHCRVPHTIRNMVMSQKSEMSPVFKDMCREHDQHMCSLFFDKIEVAPNPLVKSVVQQYMPKGFRYWCARAVRNWNDNECPDSIAIYKDEYVLASRADFIQEMQKLADDSGDCSMSAFASMGNMSALTNPKRSVINRGFTKYCKYMLMNYNIEFDTAKSFCTSQSKFSDLRDKYEKAASIRAITEAHLLYMSNLYEPFRNKIDIQDIPDNVANDPYLSAIFDSRKSVHIAYDKYLPEYRKMYVNYFNTNDNDLHKFSGMFFAILNTMDIIVGIDPPNTIPMKAGGCPTFPRDSHPEFVNRYRISENPPNAEYDMKTFSIKATRDIYHGEEIVLCAPVNEKRYLYENAFMYLKYASSNDSKSHYDTFGNQGCVQMTLDSMRTPNEADLANNNVNEFYKYDTSCADFHTRNLVMPLT</sequence>
<feature type="domain" description="FCP1 homology" evidence="1">
    <location>
        <begin position="12"/>
        <end position="110"/>
    </location>
</feature>
<dbReference type="EMBL" id="NCKV01004832">
    <property type="protein sequence ID" value="RWS24476.1"/>
    <property type="molecule type" value="Genomic_DNA"/>
</dbReference>
<organism evidence="2 3">
    <name type="scientific">Leptotrombidium deliense</name>
    <dbReference type="NCBI Taxonomy" id="299467"/>
    <lineage>
        <taxon>Eukaryota</taxon>
        <taxon>Metazoa</taxon>
        <taxon>Ecdysozoa</taxon>
        <taxon>Arthropoda</taxon>
        <taxon>Chelicerata</taxon>
        <taxon>Arachnida</taxon>
        <taxon>Acari</taxon>
        <taxon>Acariformes</taxon>
        <taxon>Trombidiformes</taxon>
        <taxon>Prostigmata</taxon>
        <taxon>Anystina</taxon>
        <taxon>Parasitengona</taxon>
        <taxon>Trombiculoidea</taxon>
        <taxon>Trombiculidae</taxon>
        <taxon>Leptotrombidium</taxon>
    </lineage>
</organism>
<name>A0A443SA95_9ACAR</name>
<evidence type="ECO:0000259" key="1">
    <source>
        <dbReference type="Pfam" id="PF03031"/>
    </source>
</evidence>
<dbReference type="Gene3D" id="3.40.50.1000">
    <property type="entry name" value="HAD superfamily/HAD-like"/>
    <property type="match status" value="1"/>
</dbReference>
<gene>
    <name evidence="2" type="ORF">B4U80_13214</name>
</gene>